<reference evidence="2 3" key="2">
    <citation type="journal article" date="2017" name="Sci. Rep.">
        <title>Ant-infecting Ophiocordyceps genomes reveal a high diversity of potential behavioral manipulation genes and a possible major role for enterotoxins.</title>
        <authorList>
            <person name="de Bekker C."/>
            <person name="Ohm R.A."/>
            <person name="Evans H.C."/>
            <person name="Brachmann A."/>
            <person name="Hughes D.P."/>
        </authorList>
    </citation>
    <scope>NUCLEOTIDE SEQUENCE [LARGE SCALE GENOMIC DNA]</scope>
    <source>
        <strain evidence="2 3">SC16a</strain>
    </source>
</reference>
<comment type="caution">
    <text evidence="2">The sequence shown here is derived from an EMBL/GenBank/DDBJ whole genome shotgun (WGS) entry which is preliminary data.</text>
</comment>
<feature type="region of interest" description="Disordered" evidence="1">
    <location>
        <begin position="1"/>
        <end position="26"/>
    </location>
</feature>
<evidence type="ECO:0000313" key="3">
    <source>
        <dbReference type="Proteomes" id="UP000037136"/>
    </source>
</evidence>
<dbReference type="AlphaFoldDB" id="A0A2A9PBV0"/>
<feature type="compositionally biased region" description="Pro residues" evidence="1">
    <location>
        <begin position="1"/>
        <end position="14"/>
    </location>
</feature>
<organism evidence="2 3">
    <name type="scientific">Ophiocordyceps unilateralis</name>
    <name type="common">Zombie-ant fungus</name>
    <name type="synonym">Torrubia unilateralis</name>
    <dbReference type="NCBI Taxonomy" id="268505"/>
    <lineage>
        <taxon>Eukaryota</taxon>
        <taxon>Fungi</taxon>
        <taxon>Dikarya</taxon>
        <taxon>Ascomycota</taxon>
        <taxon>Pezizomycotina</taxon>
        <taxon>Sordariomycetes</taxon>
        <taxon>Hypocreomycetidae</taxon>
        <taxon>Hypocreales</taxon>
        <taxon>Ophiocordycipitaceae</taxon>
        <taxon>Ophiocordyceps</taxon>
    </lineage>
</organism>
<accession>A0A2A9PBV0</accession>
<protein>
    <submittedName>
        <fullName evidence="2">Uncharacterized protein</fullName>
    </submittedName>
</protein>
<evidence type="ECO:0000313" key="2">
    <source>
        <dbReference type="EMBL" id="PFH58407.1"/>
    </source>
</evidence>
<name>A0A2A9PBV0_OPHUN</name>
<proteinExistence type="predicted"/>
<keyword evidence="3" id="KW-1185">Reference proteome</keyword>
<sequence>MIRPPLPSPHPFPPSSSTGMHARQQQPTACPEHDICAWCGGGQPVWVYVSVCFGSPPVYASSIRAGRSFATKTNPLSIQ</sequence>
<evidence type="ECO:0000256" key="1">
    <source>
        <dbReference type="SAM" id="MobiDB-lite"/>
    </source>
</evidence>
<reference evidence="2 3" key="1">
    <citation type="journal article" date="2015" name="BMC Genomics">
        <title>Gene expression during zombie ant biting behavior reflects the complexity underlying fungal parasitic behavioral manipulation.</title>
        <authorList>
            <person name="de Bekker C."/>
            <person name="Ohm R.A."/>
            <person name="Loreto R.G."/>
            <person name="Sebastian A."/>
            <person name="Albert I."/>
            <person name="Merrow M."/>
            <person name="Brachmann A."/>
            <person name="Hughes D.P."/>
        </authorList>
    </citation>
    <scope>NUCLEOTIDE SEQUENCE [LARGE SCALE GENOMIC DNA]</scope>
    <source>
        <strain evidence="2 3">SC16a</strain>
    </source>
</reference>
<dbReference type="Proteomes" id="UP000037136">
    <property type="component" value="Unassembled WGS sequence"/>
</dbReference>
<dbReference type="EMBL" id="LAZP02000295">
    <property type="protein sequence ID" value="PFH58407.1"/>
    <property type="molecule type" value="Genomic_DNA"/>
</dbReference>
<gene>
    <name evidence="2" type="ORF">XA68_13724</name>
</gene>